<dbReference type="Proteomes" id="UP001157439">
    <property type="component" value="Unassembled WGS sequence"/>
</dbReference>
<dbReference type="EC" id="2.7.13.3" evidence="2"/>
<dbReference type="SMART" id="SM00387">
    <property type="entry name" value="HATPase_c"/>
    <property type="match status" value="1"/>
</dbReference>
<gene>
    <name evidence="5" type="ORF">GCM10007894_20760</name>
</gene>
<dbReference type="PANTHER" id="PTHR43065">
    <property type="entry name" value="SENSOR HISTIDINE KINASE"/>
    <property type="match status" value="1"/>
</dbReference>
<dbReference type="PANTHER" id="PTHR43065:SF42">
    <property type="entry name" value="TWO-COMPONENT SENSOR PPRA"/>
    <property type="match status" value="1"/>
</dbReference>
<evidence type="ECO:0000313" key="5">
    <source>
        <dbReference type="EMBL" id="GLS84099.1"/>
    </source>
</evidence>
<organism evidence="5 6">
    <name type="scientific">Paraferrimonas haliotis</name>
    <dbReference type="NCBI Taxonomy" id="2013866"/>
    <lineage>
        <taxon>Bacteria</taxon>
        <taxon>Pseudomonadati</taxon>
        <taxon>Pseudomonadota</taxon>
        <taxon>Gammaproteobacteria</taxon>
        <taxon>Alteromonadales</taxon>
        <taxon>Ferrimonadaceae</taxon>
        <taxon>Paraferrimonas</taxon>
    </lineage>
</organism>
<sequence>MGVHSTTAPLEWRENGVEQGFNIALAKKVAKRTGSHLGFRRQTLQTLIADLQSDAPQIDFFTAVSPVGIPRQSGQSDPIYTTYAKAYTALDSPDINGWSDLTNKRVAIKSGSFVDVYIKDHSQLFTRVDVDLYETGFKLLESGDVDVVLAENMVARRLQPHYAKVRSASEPLIFGVYSYVTSPQNQALLSDINTTLRQLKHSGEYDDLVAHWFGTGREKIDLTAEHLRILKYAIVIASMSFAGLLYTVFVSVRLRHRSDALAKELRQRKAAEQALTQITNQFQMMLDEIPYGVYLFDSSQQQLWSNGQHEHLLHHEAVTDERSNPFVFDDRFAQAMRRKLEFSEVLQLDNEYWLLQIFPIAQQQAVVLVQEVTEQQRLQQAHEQASRLASLGELSAGVAHEINNPTGLILHSIALISDAMHDINPMLVKFAKTQPNSRIAGLELDDGLQELTVSVETVTDAARRIARIVKDLKQYASPSTKRVEQLVDLNVSVETALRLTHNMVKRFDVKTLYSDESAITPGDDAQLQQVFINLIQNACLAMETYGGHLAISVAVVGSQVEVVVEDDGIGMSKDTFHRIKEPFFTTRRETGGTGLGLSICNRILDEHQARWTIQSTEGQGTRISLYFKRGNAS</sequence>
<dbReference type="AlphaFoldDB" id="A0AA37TW25"/>
<feature type="domain" description="Histidine kinase" evidence="4">
    <location>
        <begin position="397"/>
        <end position="631"/>
    </location>
</feature>
<evidence type="ECO:0000256" key="3">
    <source>
        <dbReference type="ARBA" id="ARBA00022553"/>
    </source>
</evidence>
<keyword evidence="6" id="KW-1185">Reference proteome</keyword>
<dbReference type="PROSITE" id="PS50109">
    <property type="entry name" value="HIS_KIN"/>
    <property type="match status" value="1"/>
</dbReference>
<reference evidence="5 6" key="1">
    <citation type="journal article" date="2014" name="Int. J. Syst. Evol. Microbiol.">
        <title>Complete genome sequence of Corynebacterium casei LMG S-19264T (=DSM 44701T), isolated from a smear-ripened cheese.</title>
        <authorList>
            <consortium name="US DOE Joint Genome Institute (JGI-PGF)"/>
            <person name="Walter F."/>
            <person name="Albersmeier A."/>
            <person name="Kalinowski J."/>
            <person name="Ruckert C."/>
        </authorList>
    </citation>
    <scope>NUCLEOTIDE SEQUENCE [LARGE SCALE GENOMIC DNA]</scope>
    <source>
        <strain evidence="5 6">NBRC 112785</strain>
    </source>
</reference>
<dbReference type="InterPro" id="IPR036890">
    <property type="entry name" value="HATPase_C_sf"/>
</dbReference>
<keyword evidence="3" id="KW-0597">Phosphoprotein</keyword>
<evidence type="ECO:0000256" key="1">
    <source>
        <dbReference type="ARBA" id="ARBA00000085"/>
    </source>
</evidence>
<dbReference type="CDD" id="cd00082">
    <property type="entry name" value="HisKA"/>
    <property type="match status" value="1"/>
</dbReference>
<dbReference type="InterPro" id="IPR004358">
    <property type="entry name" value="Sig_transdc_His_kin-like_C"/>
</dbReference>
<dbReference type="InterPro" id="IPR001638">
    <property type="entry name" value="Solute-binding_3/MltF_N"/>
</dbReference>
<dbReference type="InterPro" id="IPR005467">
    <property type="entry name" value="His_kinase_dom"/>
</dbReference>
<protein>
    <recommendedName>
        <fullName evidence="2">histidine kinase</fullName>
        <ecNumber evidence="2">2.7.13.3</ecNumber>
    </recommendedName>
</protein>
<evidence type="ECO:0000313" key="6">
    <source>
        <dbReference type="Proteomes" id="UP001157439"/>
    </source>
</evidence>
<dbReference type="SUPFAM" id="SSF47384">
    <property type="entry name" value="Homodimeric domain of signal transducing histidine kinase"/>
    <property type="match status" value="1"/>
</dbReference>
<dbReference type="Gene3D" id="3.40.190.10">
    <property type="entry name" value="Periplasmic binding protein-like II"/>
    <property type="match status" value="2"/>
</dbReference>
<dbReference type="SUPFAM" id="SSF53850">
    <property type="entry name" value="Periplasmic binding protein-like II"/>
    <property type="match status" value="1"/>
</dbReference>
<dbReference type="SUPFAM" id="SSF55874">
    <property type="entry name" value="ATPase domain of HSP90 chaperone/DNA topoisomerase II/histidine kinase"/>
    <property type="match status" value="1"/>
</dbReference>
<dbReference type="GO" id="GO:0000155">
    <property type="term" value="F:phosphorelay sensor kinase activity"/>
    <property type="evidence" value="ECO:0007669"/>
    <property type="project" value="InterPro"/>
</dbReference>
<evidence type="ECO:0000259" key="4">
    <source>
        <dbReference type="PROSITE" id="PS50109"/>
    </source>
</evidence>
<dbReference type="Gene3D" id="3.30.565.10">
    <property type="entry name" value="Histidine kinase-like ATPase, C-terminal domain"/>
    <property type="match status" value="1"/>
</dbReference>
<dbReference type="InterPro" id="IPR003661">
    <property type="entry name" value="HisK_dim/P_dom"/>
</dbReference>
<dbReference type="EMBL" id="BSPO01000003">
    <property type="protein sequence ID" value="GLS84099.1"/>
    <property type="molecule type" value="Genomic_DNA"/>
</dbReference>
<proteinExistence type="predicted"/>
<name>A0AA37TW25_9GAMM</name>
<dbReference type="InterPro" id="IPR003594">
    <property type="entry name" value="HATPase_dom"/>
</dbReference>
<dbReference type="PRINTS" id="PR00344">
    <property type="entry name" value="BCTRLSENSOR"/>
</dbReference>
<dbReference type="Gene3D" id="1.10.287.130">
    <property type="match status" value="1"/>
</dbReference>
<accession>A0AA37TW25</accession>
<comment type="caution">
    <text evidence="5">The sequence shown here is derived from an EMBL/GenBank/DDBJ whole genome shotgun (WGS) entry which is preliminary data.</text>
</comment>
<dbReference type="Pfam" id="PF02518">
    <property type="entry name" value="HATPase_c"/>
    <property type="match status" value="1"/>
</dbReference>
<dbReference type="InterPro" id="IPR036097">
    <property type="entry name" value="HisK_dim/P_sf"/>
</dbReference>
<dbReference type="Pfam" id="PF00497">
    <property type="entry name" value="SBP_bac_3"/>
    <property type="match status" value="1"/>
</dbReference>
<evidence type="ECO:0000256" key="2">
    <source>
        <dbReference type="ARBA" id="ARBA00012438"/>
    </source>
</evidence>
<dbReference type="SMART" id="SM00062">
    <property type="entry name" value="PBPb"/>
    <property type="match status" value="1"/>
</dbReference>
<comment type="catalytic activity">
    <reaction evidence="1">
        <text>ATP + protein L-histidine = ADP + protein N-phospho-L-histidine.</text>
        <dbReference type="EC" id="2.7.13.3"/>
    </reaction>
</comment>